<dbReference type="InterPro" id="IPR050361">
    <property type="entry name" value="MPP/UQCRC_Complex"/>
</dbReference>
<evidence type="ECO:0000259" key="3">
    <source>
        <dbReference type="Pfam" id="PF05193"/>
    </source>
</evidence>
<comment type="caution">
    <text evidence="4">The sequence shown here is derived from an EMBL/GenBank/DDBJ whole genome shotgun (WGS) entry which is preliminary data.</text>
</comment>
<feature type="chain" id="PRO_5032523974" evidence="1">
    <location>
        <begin position="23"/>
        <end position="485"/>
    </location>
</feature>
<dbReference type="Pfam" id="PF00675">
    <property type="entry name" value="Peptidase_M16"/>
    <property type="match status" value="1"/>
</dbReference>
<dbReference type="GO" id="GO:0046872">
    <property type="term" value="F:metal ion binding"/>
    <property type="evidence" value="ECO:0007669"/>
    <property type="project" value="InterPro"/>
</dbReference>
<accession>A0A855X3X6</accession>
<dbReference type="InterPro" id="IPR011765">
    <property type="entry name" value="Pept_M16_N"/>
</dbReference>
<proteinExistence type="predicted"/>
<dbReference type="Proteomes" id="UP000250918">
    <property type="component" value="Unassembled WGS sequence"/>
</dbReference>
<dbReference type="PANTHER" id="PTHR11851">
    <property type="entry name" value="METALLOPROTEASE"/>
    <property type="match status" value="1"/>
</dbReference>
<dbReference type="SUPFAM" id="SSF63411">
    <property type="entry name" value="LuxS/MPP-like metallohydrolase"/>
    <property type="match status" value="2"/>
</dbReference>
<organism evidence="4 5">
    <name type="scientific">candidate division GN15 bacterium</name>
    <dbReference type="NCBI Taxonomy" id="2072418"/>
    <lineage>
        <taxon>Bacteria</taxon>
        <taxon>candidate division GN15</taxon>
    </lineage>
</organism>
<evidence type="ECO:0000313" key="4">
    <source>
        <dbReference type="EMBL" id="PWB75593.1"/>
    </source>
</evidence>
<dbReference type="EMBL" id="PQAP01000008">
    <property type="protein sequence ID" value="PWB75593.1"/>
    <property type="molecule type" value="Genomic_DNA"/>
</dbReference>
<feature type="domain" description="Peptidase M16 N-terminal" evidence="2">
    <location>
        <begin position="80"/>
        <end position="183"/>
    </location>
</feature>
<sequence length="485" mass="52778">MKLFTILFALGLAASIASVTLAADAGVSQGSIMIQKYTTTPVDLHIPTVGAEVERVTLDNGLVLFLYEDHRIPMLNAQALIRCGSIYDPEEKNGLSGLTGTVMRSGGTKNISADSLNNLLEFIGGSIEVGIGVESGTATLSVLSKDTDLGIRLLADVLRNPAFPQDKLDLAKTEIKNGIRRRNDNLGMVGGRSFRSVIYGSHPYGRVLEWSTVKGITVQDLADCHSRFFAPNNIMIAVSGDFAKEDLLARVKQYFGDWAKSEIQFPPAPLVARKFNPGVFQVHKETNQTNVNIGLLGVKEDNPDKPAIDVMNYILGGGAFASRLTSRVRSDEGLSYSVRSAFDTGSKDYGTFSAGCQTKSITTYKAVGIMMDEIAKMEKSGASDQEVTDARDALVNRFAFNFDSAAKIVRSLMSLEYDGFPSDYYSRYLEALRKVSPADVKTVAQKYLKTKDMSIVVVGNPKAFEKPLTQFGKITDIELTAPDLK</sequence>
<feature type="domain" description="Peptidase M16 C-terminal" evidence="3">
    <location>
        <begin position="216"/>
        <end position="394"/>
    </location>
</feature>
<dbReference type="PANTHER" id="PTHR11851:SF225">
    <property type="entry name" value="NON-PEPTIDASE HOMOLOG YMXG"/>
    <property type="match status" value="1"/>
</dbReference>
<keyword evidence="1" id="KW-0732">Signal</keyword>
<protein>
    <submittedName>
        <fullName evidence="4">Insulinase family protein</fullName>
    </submittedName>
</protein>
<gene>
    <name evidence="4" type="ORF">C3F09_02175</name>
</gene>
<dbReference type="InterPro" id="IPR007863">
    <property type="entry name" value="Peptidase_M16_C"/>
</dbReference>
<reference evidence="4 5" key="1">
    <citation type="journal article" date="2018" name="ISME J.">
        <title>A methanotrophic archaeon couples anaerobic oxidation of methane to Fe(III) reduction.</title>
        <authorList>
            <person name="Cai C."/>
            <person name="Leu A.O."/>
            <person name="Xie G.J."/>
            <person name="Guo J."/>
            <person name="Feng Y."/>
            <person name="Zhao J.X."/>
            <person name="Tyson G.W."/>
            <person name="Yuan Z."/>
            <person name="Hu S."/>
        </authorList>
    </citation>
    <scope>NUCLEOTIDE SEQUENCE [LARGE SCALE GENOMIC DNA]</scope>
    <source>
        <strain evidence="4">FeB_12</strain>
    </source>
</reference>
<evidence type="ECO:0000259" key="2">
    <source>
        <dbReference type="Pfam" id="PF00675"/>
    </source>
</evidence>
<dbReference type="AlphaFoldDB" id="A0A855X3X6"/>
<feature type="signal peptide" evidence="1">
    <location>
        <begin position="1"/>
        <end position="22"/>
    </location>
</feature>
<dbReference type="InterPro" id="IPR011249">
    <property type="entry name" value="Metalloenz_LuxS/M16"/>
</dbReference>
<dbReference type="Pfam" id="PF05193">
    <property type="entry name" value="Peptidase_M16_C"/>
    <property type="match status" value="1"/>
</dbReference>
<evidence type="ECO:0000313" key="5">
    <source>
        <dbReference type="Proteomes" id="UP000250918"/>
    </source>
</evidence>
<name>A0A855X3X6_9BACT</name>
<evidence type="ECO:0000256" key="1">
    <source>
        <dbReference type="SAM" id="SignalP"/>
    </source>
</evidence>
<dbReference type="Gene3D" id="3.30.830.10">
    <property type="entry name" value="Metalloenzyme, LuxS/M16 peptidase-like"/>
    <property type="match status" value="2"/>
</dbReference>